<dbReference type="Proteomes" id="UP000019151">
    <property type="component" value="Chromosome"/>
</dbReference>
<accession>W0RMI3</accession>
<proteinExistence type="predicted"/>
<gene>
    <name evidence="2" type="ORF">J421_3993</name>
</gene>
<dbReference type="AlphaFoldDB" id="W0RMI3"/>
<feature type="signal peptide" evidence="1">
    <location>
        <begin position="1"/>
        <end position="26"/>
    </location>
</feature>
<dbReference type="STRING" id="861299.J421_3993"/>
<dbReference type="InParanoid" id="W0RMI3"/>
<keyword evidence="1" id="KW-0732">Signal</keyword>
<organism evidence="2 3">
    <name type="scientific">Gemmatirosa kalamazoonensis</name>
    <dbReference type="NCBI Taxonomy" id="861299"/>
    <lineage>
        <taxon>Bacteria</taxon>
        <taxon>Pseudomonadati</taxon>
        <taxon>Gemmatimonadota</taxon>
        <taxon>Gemmatimonadia</taxon>
        <taxon>Gemmatimonadales</taxon>
        <taxon>Gemmatimonadaceae</taxon>
        <taxon>Gemmatirosa</taxon>
    </lineage>
</organism>
<evidence type="ECO:0000256" key="1">
    <source>
        <dbReference type="SAM" id="SignalP"/>
    </source>
</evidence>
<dbReference type="PROSITE" id="PS51257">
    <property type="entry name" value="PROKAR_LIPOPROTEIN"/>
    <property type="match status" value="1"/>
</dbReference>
<reference evidence="2 3" key="1">
    <citation type="journal article" date="2014" name="Genome Announc.">
        <title>Genome Sequence and Methylome of Soil Bacterium Gemmatirosa kalamazoonensis KBS708T, a Member of the Rarely Cultivated Gemmatimonadetes Phylum.</title>
        <authorList>
            <person name="Debruyn J.M."/>
            <person name="Radosevich M."/>
            <person name="Wommack K.E."/>
            <person name="Polson S.W."/>
            <person name="Hauser L.J."/>
            <person name="Fawaz M.N."/>
            <person name="Korlach J."/>
            <person name="Tsai Y.C."/>
        </authorList>
    </citation>
    <scope>NUCLEOTIDE SEQUENCE [LARGE SCALE GENOMIC DNA]</scope>
    <source>
        <strain evidence="2 3">KBS708</strain>
    </source>
</reference>
<sequence>MTMTRRMLRSVLVFVPVGCCLSLASACNGPRVIHEQPVLVTGERVPDAARAGEAAASRAAEMQNAHRAAADSAAASALQGCTPDVCAALARGEVALGMTEAQVLAATRSAPAAWSARRASASAVLVPASLGTPPRDMQGEIAMVQLASGRVSSVAYREGAGVRVVQSAADATPEGRAAAEGRMLLAEGDRLAAAGQSAAALDRYDRALVLLPNEPMLQYRIATLLDEQLRPIEALMRYQRFLTQLEIQRIDAIGNANAKLADAIARARERVIILEKQAR</sequence>
<keyword evidence="3" id="KW-1185">Reference proteome</keyword>
<evidence type="ECO:0000313" key="2">
    <source>
        <dbReference type="EMBL" id="AHG91530.1"/>
    </source>
</evidence>
<dbReference type="EMBL" id="CP007128">
    <property type="protein sequence ID" value="AHG91530.1"/>
    <property type="molecule type" value="Genomic_DNA"/>
</dbReference>
<dbReference type="SUPFAM" id="SSF48452">
    <property type="entry name" value="TPR-like"/>
    <property type="match status" value="1"/>
</dbReference>
<dbReference type="HOGENOM" id="CLU_996619_0_0_0"/>
<name>W0RMI3_9BACT</name>
<evidence type="ECO:0000313" key="3">
    <source>
        <dbReference type="Proteomes" id="UP000019151"/>
    </source>
</evidence>
<dbReference type="InterPro" id="IPR011990">
    <property type="entry name" value="TPR-like_helical_dom_sf"/>
</dbReference>
<protein>
    <submittedName>
        <fullName evidence="2">Uncharacterized protein</fullName>
    </submittedName>
</protein>
<dbReference type="KEGG" id="gba:J421_3993"/>
<feature type="chain" id="PRO_5005715241" evidence="1">
    <location>
        <begin position="27"/>
        <end position="279"/>
    </location>
</feature>